<reference evidence="2" key="1">
    <citation type="submission" date="2023-03" db="EMBL/GenBank/DDBJ databases">
        <title>Mating type loci evolution in Malassezia.</title>
        <authorList>
            <person name="Coelho M.A."/>
        </authorList>
    </citation>
    <scope>NUCLEOTIDE SEQUENCE</scope>
    <source>
        <strain evidence="2">CBS 11721</strain>
    </source>
</reference>
<proteinExistence type="predicted"/>
<feature type="region of interest" description="Disordered" evidence="1">
    <location>
        <begin position="1065"/>
        <end position="1086"/>
    </location>
</feature>
<feature type="region of interest" description="Disordered" evidence="1">
    <location>
        <begin position="1"/>
        <end position="22"/>
    </location>
</feature>
<feature type="compositionally biased region" description="Polar residues" evidence="1">
    <location>
        <begin position="1"/>
        <end position="12"/>
    </location>
</feature>
<dbReference type="EMBL" id="CP119879">
    <property type="protein sequence ID" value="WFD35086.1"/>
    <property type="molecule type" value="Genomic_DNA"/>
</dbReference>
<evidence type="ECO:0000313" key="3">
    <source>
        <dbReference type="Proteomes" id="UP001219933"/>
    </source>
</evidence>
<dbReference type="Proteomes" id="UP001219933">
    <property type="component" value="Chromosome 3"/>
</dbReference>
<evidence type="ECO:0000256" key="1">
    <source>
        <dbReference type="SAM" id="MobiDB-lite"/>
    </source>
</evidence>
<feature type="compositionally biased region" description="Basic residues" evidence="1">
    <location>
        <begin position="472"/>
        <end position="483"/>
    </location>
</feature>
<feature type="compositionally biased region" description="Basic and acidic residues" evidence="1">
    <location>
        <begin position="1262"/>
        <end position="1274"/>
    </location>
</feature>
<accession>A0AAF0JBA0</accession>
<feature type="region of interest" description="Disordered" evidence="1">
    <location>
        <begin position="1144"/>
        <end position="1174"/>
    </location>
</feature>
<feature type="compositionally biased region" description="Polar residues" evidence="1">
    <location>
        <begin position="404"/>
        <end position="417"/>
    </location>
</feature>
<protein>
    <submittedName>
        <fullName evidence="2">Uncharacterized protein</fullName>
    </submittedName>
</protein>
<keyword evidence="3" id="KW-1185">Reference proteome</keyword>
<feature type="compositionally biased region" description="Basic and acidic residues" evidence="1">
    <location>
        <begin position="340"/>
        <end position="351"/>
    </location>
</feature>
<feature type="region of interest" description="Disordered" evidence="1">
    <location>
        <begin position="509"/>
        <end position="544"/>
    </location>
</feature>
<feature type="compositionally biased region" description="Low complexity" evidence="1">
    <location>
        <begin position="433"/>
        <end position="451"/>
    </location>
</feature>
<feature type="compositionally biased region" description="Acidic residues" evidence="1">
    <location>
        <begin position="245"/>
        <end position="255"/>
    </location>
</feature>
<sequence length="1274" mass="138639">MLRASSPASSTDDPLLLDESGTPNLTMQAAYGDAGLVSMVRGMEREDLANRATPDLYDRSIGVRKRISLIMSPNRGGQARESSASPVDDTTHDEDDTPQGLNDTPREMQHGLGEQPSASTTLLPHDSAHATPTAAHMKSPPASRPQSSRGAEKSMEKQTRPRYIDFHDDDDNERNAAGNESPGKLKFVWGGTPGRSISRTRKSVRKSEAARQAAIENTRRAADRDDEERAEEAARQAEEARQVAEEEAYLLEEEEAIRQAEEEAERQAEEASTPQSTWGIALKEEPATPISGRKAHIQHAGISPRFSRTRGSATPVSVRRSLRYTPRQYDDERDEFGPASERDLSYRRTDDPVLPSDGTLLDEWSMDASRLRSEHASRLSAMLEEDELADETAHAQSDVDDAASYQTESADSPTSSAEDLDASSDHADVSRAALSETLESSTDSLESTAALPAAEQSNSRDLEPDSILSWTHSHHSTPRRRKSTGASAKPPTRIPIVLEGTETSTNYAQGAAHAQHADTQSTSDHLDTSTELPEPPQVTPLERDELPHTLNIPRVSQLSPVQEVSEEVSTRSFGAHLRPATAAIPPRRVQRPHVRDVEDEAMLHTTPGRQLLLHESSRSRARQIPTRIPVPVRESAPVESQARPNESPTHWPPVNPIFQRFQRLPGEPSPHVASPASNEHRQTETVSEQQEASVEHAEPASPPSIVREPPVPDEEATTELPAGAEDSTAEQSEPHPAPAEHATTSSPLRGSPGGTPQRASNVQSALSPVKRQSATPLHRTALPSARPFASPQFAAELSSARKRKEPEPDAQPSAPMLTVAHTGDASASLSVEALSDLSASLSASSHERALMLTRARPTACVEVSSIDPFAAARAAAILKVHHQYIDEGWLAQRQTESTSLHGLLADAEQSLRHVAPATPAAQVPGTPWVPGAFTPRSARRARNGAPRIASHALRPQAQAGRWSQDAWVQLDMQLRGYLRECVDESADDAALRSAVLQVDADEVIMRFLDSQGLEPEDLTGDWTLTKLYARVPALQARLLRQLKVDAAEASALIERSLHQTDRRDVTFGSPFKRGAHSTPLSARMAPAPAEASVSMATTGENTIDASDKLYEGTELPPRKRMREDPDASIAARLWRGIWPWRKENAAAPQESTSAPTPRSHDDTRSVSHSDTTATWSRVPARTSFGGFGIGMGSSSVQSTAFSALGDDAQTQATVTAAQFARRRAARWESPQRARARRNAAIRANARRIGDTSTSLAVPSSFEESRKMWQEREHA</sequence>
<feature type="region of interest" description="Disordered" evidence="1">
    <location>
        <begin position="617"/>
        <end position="816"/>
    </location>
</feature>
<feature type="region of interest" description="Disordered" evidence="1">
    <location>
        <begin position="69"/>
        <end position="494"/>
    </location>
</feature>
<evidence type="ECO:0000313" key="2">
    <source>
        <dbReference type="EMBL" id="WFD35086.1"/>
    </source>
</evidence>
<feature type="compositionally biased region" description="Polar residues" evidence="1">
    <location>
        <begin position="757"/>
        <end position="775"/>
    </location>
</feature>
<name>A0AAF0JBA0_9BASI</name>
<feature type="compositionally biased region" description="Basic and acidic residues" evidence="1">
    <location>
        <begin position="231"/>
        <end position="244"/>
    </location>
</feature>
<gene>
    <name evidence="2" type="ORF">MCUN1_001935</name>
</gene>
<dbReference type="AlphaFoldDB" id="A0AAF0JBA0"/>
<feature type="region of interest" description="Disordered" evidence="1">
    <location>
        <begin position="1102"/>
        <end position="1125"/>
    </location>
</feature>
<feature type="compositionally biased region" description="Basic and acidic residues" evidence="1">
    <location>
        <begin position="150"/>
        <end position="166"/>
    </location>
</feature>
<organism evidence="2 3">
    <name type="scientific">Malassezia cuniculi</name>
    <dbReference type="NCBI Taxonomy" id="948313"/>
    <lineage>
        <taxon>Eukaryota</taxon>
        <taxon>Fungi</taxon>
        <taxon>Dikarya</taxon>
        <taxon>Basidiomycota</taxon>
        <taxon>Ustilaginomycotina</taxon>
        <taxon>Malasseziomycetes</taxon>
        <taxon>Malasseziales</taxon>
        <taxon>Malasseziaceae</taxon>
        <taxon>Malassezia</taxon>
    </lineage>
</organism>
<feature type="region of interest" description="Disordered" evidence="1">
    <location>
        <begin position="1245"/>
        <end position="1274"/>
    </location>
</feature>
<feature type="compositionally biased region" description="Basic and acidic residues" evidence="1">
    <location>
        <begin position="256"/>
        <end position="269"/>
    </location>
</feature>
<feature type="compositionally biased region" description="Basic and acidic residues" evidence="1">
    <location>
        <begin position="1158"/>
        <end position="1167"/>
    </location>
</feature>